<name>A0AAP0DXH9_9MAGN</name>
<dbReference type="SUPFAM" id="SSF48452">
    <property type="entry name" value="TPR-like"/>
    <property type="match status" value="1"/>
</dbReference>
<comment type="caution">
    <text evidence="3">The sequence shown here is derived from an EMBL/GenBank/DDBJ whole genome shotgun (WGS) entry which is preliminary data.</text>
</comment>
<dbReference type="AlphaFoldDB" id="A0AAP0DXH9"/>
<evidence type="ECO:0000256" key="1">
    <source>
        <dbReference type="ARBA" id="ARBA00022737"/>
    </source>
</evidence>
<dbReference type="InterPro" id="IPR046848">
    <property type="entry name" value="E_motif"/>
</dbReference>
<feature type="repeat" description="PPR" evidence="2">
    <location>
        <begin position="327"/>
        <end position="357"/>
    </location>
</feature>
<protein>
    <recommendedName>
        <fullName evidence="5">Chlororespiratory reduction 4</fullName>
    </recommendedName>
</protein>
<gene>
    <name evidence="3" type="ORF">Scep_029365</name>
</gene>
<reference evidence="3 4" key="1">
    <citation type="submission" date="2024-01" db="EMBL/GenBank/DDBJ databases">
        <title>Genome assemblies of Stephania.</title>
        <authorList>
            <person name="Yang L."/>
        </authorList>
    </citation>
    <scope>NUCLEOTIDE SEQUENCE [LARGE SCALE GENOMIC DNA]</scope>
    <source>
        <strain evidence="3">JXDWG</strain>
        <tissue evidence="3">Leaf</tissue>
    </source>
</reference>
<feature type="repeat" description="PPR" evidence="2">
    <location>
        <begin position="79"/>
        <end position="113"/>
    </location>
</feature>
<sequence length="680" mass="77035">MLSFRFTLHHKQHKPNHTQLTHCVLYIIIKSKHFSLQTNNGGTSTFTDPKPLNAKITQYMRSGHVVHARKLFDEMPNRSTASWNSVIRGYFQNGEFERGIELFEQMPHRDLFSYNIAISGLMRFRDVGNARRVFDAMPFKDVVSWNSMIAGYVRNCNVDEAVLFFDRMPQRSVVSWNLVMSGMVNVGLVGEAERMFREMPERDVASWTIMVDGLARSGWIVEARVLFEEMPAKDVRAWNTMLVGYIENNMIEIAEGLFLKMRERDLNSWNELIGGLASSERIYDAVRFFAEMPYKTSQCWNSVLLGLIKNGLVEEAHAIFEKSPFKDIVSWTNMVIGYFKLGEVGTAVKLFEMMPARDETAWNATIFGLSENDHGEDGLKLFMRMKESGPYPDEATFTSVLTICSSLPSLEFGKEAHGQIVKTGLEDVVAVSNAIISMYARCGNMKSAFSVFSAMPRHDVISWNSVICGFAQHGNAVEALQMFRKMRLTGIGLNQITFVGILSACSHAALIEEGRYYFDFMRYKCFIRPTCEHYTCMVDLFGRFGFIEEAMSFINQMRADDVDPGTSVWGALLGACRIYKNIELGEMAAENILKIEPFNTGVYMILAEMYLNCGRREDSGRILVQMKKAAGAKKQPGCSWIEVNNSVHVFLAGDATHPEYSGVHSILNLLIMDMEIGLIR</sequence>
<dbReference type="EMBL" id="JBBNAG010000013">
    <property type="protein sequence ID" value="KAK9082894.1"/>
    <property type="molecule type" value="Genomic_DNA"/>
</dbReference>
<dbReference type="Pfam" id="PF13041">
    <property type="entry name" value="PPR_2"/>
    <property type="match status" value="2"/>
</dbReference>
<dbReference type="Gene3D" id="1.25.40.10">
    <property type="entry name" value="Tetratricopeptide repeat domain"/>
    <property type="match status" value="7"/>
</dbReference>
<dbReference type="InterPro" id="IPR011990">
    <property type="entry name" value="TPR-like_helical_dom_sf"/>
</dbReference>
<evidence type="ECO:0008006" key="5">
    <source>
        <dbReference type="Google" id="ProtNLM"/>
    </source>
</evidence>
<dbReference type="NCBIfam" id="TIGR00756">
    <property type="entry name" value="PPR"/>
    <property type="match status" value="8"/>
</dbReference>
<dbReference type="GO" id="GO:0003723">
    <property type="term" value="F:RNA binding"/>
    <property type="evidence" value="ECO:0007669"/>
    <property type="project" value="InterPro"/>
</dbReference>
<dbReference type="PANTHER" id="PTHR47926">
    <property type="entry name" value="PENTATRICOPEPTIDE REPEAT-CONTAINING PROTEIN"/>
    <property type="match status" value="1"/>
</dbReference>
<dbReference type="Proteomes" id="UP001419268">
    <property type="component" value="Unassembled WGS sequence"/>
</dbReference>
<dbReference type="Pfam" id="PF20431">
    <property type="entry name" value="E_motif"/>
    <property type="match status" value="1"/>
</dbReference>
<feature type="repeat" description="PPR" evidence="2">
    <location>
        <begin position="141"/>
        <end position="175"/>
    </location>
</feature>
<feature type="repeat" description="PPR" evidence="2">
    <location>
        <begin position="358"/>
        <end position="392"/>
    </location>
</feature>
<dbReference type="Pfam" id="PF01535">
    <property type="entry name" value="PPR"/>
    <property type="match status" value="11"/>
</dbReference>
<dbReference type="PANTHER" id="PTHR47926:SF347">
    <property type="entry name" value="PENTATRICOPEPTIDE REPEAT-CONTAINING PROTEIN"/>
    <property type="match status" value="1"/>
</dbReference>
<feature type="repeat" description="PPR" evidence="2">
    <location>
        <begin position="203"/>
        <end position="237"/>
    </location>
</feature>
<evidence type="ECO:0000313" key="4">
    <source>
        <dbReference type="Proteomes" id="UP001419268"/>
    </source>
</evidence>
<accession>A0AAP0DXH9</accession>
<evidence type="ECO:0000256" key="2">
    <source>
        <dbReference type="PROSITE-ProRule" id="PRU00708"/>
    </source>
</evidence>
<dbReference type="PROSITE" id="PS51375">
    <property type="entry name" value="PPR"/>
    <property type="match status" value="7"/>
</dbReference>
<dbReference type="InterPro" id="IPR046960">
    <property type="entry name" value="PPR_At4g14850-like_plant"/>
</dbReference>
<feature type="repeat" description="PPR" evidence="2">
    <location>
        <begin position="459"/>
        <end position="493"/>
    </location>
</feature>
<dbReference type="InterPro" id="IPR002885">
    <property type="entry name" value="PPR_rpt"/>
</dbReference>
<dbReference type="FunFam" id="1.25.40.10:FF:001093">
    <property type="entry name" value="Pentatricopeptide repeat-containing protein At2g34400"/>
    <property type="match status" value="1"/>
</dbReference>
<evidence type="ECO:0000313" key="3">
    <source>
        <dbReference type="EMBL" id="KAK9082894.1"/>
    </source>
</evidence>
<dbReference type="GO" id="GO:0009451">
    <property type="term" value="P:RNA modification"/>
    <property type="evidence" value="ECO:0007669"/>
    <property type="project" value="InterPro"/>
</dbReference>
<feature type="repeat" description="PPR" evidence="2">
    <location>
        <begin position="530"/>
        <end position="564"/>
    </location>
</feature>
<keyword evidence="4" id="KW-1185">Reference proteome</keyword>
<keyword evidence="1" id="KW-0677">Repeat</keyword>
<organism evidence="3 4">
    <name type="scientific">Stephania cephalantha</name>
    <dbReference type="NCBI Taxonomy" id="152367"/>
    <lineage>
        <taxon>Eukaryota</taxon>
        <taxon>Viridiplantae</taxon>
        <taxon>Streptophyta</taxon>
        <taxon>Embryophyta</taxon>
        <taxon>Tracheophyta</taxon>
        <taxon>Spermatophyta</taxon>
        <taxon>Magnoliopsida</taxon>
        <taxon>Ranunculales</taxon>
        <taxon>Menispermaceae</taxon>
        <taxon>Menispermoideae</taxon>
        <taxon>Cissampelideae</taxon>
        <taxon>Stephania</taxon>
    </lineage>
</organism>
<proteinExistence type="predicted"/>